<gene>
    <name evidence="2" type="ORF">CITCOLO1_LOCUS15366</name>
</gene>
<evidence type="ECO:0000256" key="1">
    <source>
        <dbReference type="SAM" id="MobiDB-lite"/>
    </source>
</evidence>
<evidence type="ECO:0000313" key="3">
    <source>
        <dbReference type="Proteomes" id="UP001642487"/>
    </source>
</evidence>
<feature type="region of interest" description="Disordered" evidence="1">
    <location>
        <begin position="39"/>
        <end position="72"/>
    </location>
</feature>
<dbReference type="Proteomes" id="UP001642487">
    <property type="component" value="Chromosome 5"/>
</dbReference>
<keyword evidence="3" id="KW-1185">Reference proteome</keyword>
<name>A0ABP0YS33_9ROSI</name>
<protein>
    <submittedName>
        <fullName evidence="2">Uncharacterized protein</fullName>
    </submittedName>
</protein>
<proteinExistence type="predicted"/>
<organism evidence="2 3">
    <name type="scientific">Citrullus colocynthis</name>
    <name type="common">colocynth</name>
    <dbReference type="NCBI Taxonomy" id="252529"/>
    <lineage>
        <taxon>Eukaryota</taxon>
        <taxon>Viridiplantae</taxon>
        <taxon>Streptophyta</taxon>
        <taxon>Embryophyta</taxon>
        <taxon>Tracheophyta</taxon>
        <taxon>Spermatophyta</taxon>
        <taxon>Magnoliopsida</taxon>
        <taxon>eudicotyledons</taxon>
        <taxon>Gunneridae</taxon>
        <taxon>Pentapetalae</taxon>
        <taxon>rosids</taxon>
        <taxon>fabids</taxon>
        <taxon>Cucurbitales</taxon>
        <taxon>Cucurbitaceae</taxon>
        <taxon>Benincaseae</taxon>
        <taxon>Citrullus</taxon>
    </lineage>
</organism>
<dbReference type="EMBL" id="OZ021739">
    <property type="protein sequence ID" value="CAK9323191.1"/>
    <property type="molecule type" value="Genomic_DNA"/>
</dbReference>
<reference evidence="2 3" key="1">
    <citation type="submission" date="2024-03" db="EMBL/GenBank/DDBJ databases">
        <authorList>
            <person name="Gkanogiannis A."/>
            <person name="Becerra Lopez-Lavalle L."/>
        </authorList>
    </citation>
    <scope>NUCLEOTIDE SEQUENCE [LARGE SCALE GENOMIC DNA]</scope>
</reference>
<sequence>MYDTITRHQHSKLDGSSLLISLVEAVEDLILDMGHERTRAHYDEKSGPQKAQDSGGPKSPIYMNSPLVLRSS</sequence>
<evidence type="ECO:0000313" key="2">
    <source>
        <dbReference type="EMBL" id="CAK9323191.1"/>
    </source>
</evidence>
<accession>A0ABP0YS33</accession>